<dbReference type="InterPro" id="IPR010848">
    <property type="entry name" value="DUF1465"/>
</dbReference>
<organism evidence="1 2">
    <name type="scientific">Brevundimonas terrae</name>
    <dbReference type="NCBI Taxonomy" id="363631"/>
    <lineage>
        <taxon>Bacteria</taxon>
        <taxon>Pseudomonadati</taxon>
        <taxon>Pseudomonadota</taxon>
        <taxon>Alphaproteobacteria</taxon>
        <taxon>Caulobacterales</taxon>
        <taxon>Caulobacteraceae</taxon>
        <taxon>Brevundimonas</taxon>
    </lineage>
</organism>
<dbReference type="Pfam" id="PF07323">
    <property type="entry name" value="DUF1465"/>
    <property type="match status" value="1"/>
</dbReference>
<evidence type="ECO:0000313" key="1">
    <source>
        <dbReference type="EMBL" id="GAA0391154.1"/>
    </source>
</evidence>
<proteinExistence type="predicted"/>
<dbReference type="InterPro" id="IPR038301">
    <property type="entry name" value="AraC-like_sf"/>
</dbReference>
<evidence type="ECO:0000313" key="2">
    <source>
        <dbReference type="Proteomes" id="UP001500791"/>
    </source>
</evidence>
<sequence length="177" mass="20050">MLRGDGKDVNLVNELPSMTSVRTTEVLKFTASELFQRLFREGIELVEETAAYLDGDGRSESRLLTRSAALSYASESMKLTTRLMQIASWLLVQRAVNEGNLEADVAFQSRYRLATREAKPEPLSNDLPATLVDYVQRAERLYDRTYYLDQKMYVSVEDEAPVNGVLSQIERLRAAFG</sequence>
<comment type="caution">
    <text evidence="1">The sequence shown here is derived from an EMBL/GenBank/DDBJ whole genome shotgun (WGS) entry which is preliminary data.</text>
</comment>
<dbReference type="Proteomes" id="UP001500791">
    <property type="component" value="Unassembled WGS sequence"/>
</dbReference>
<keyword evidence="1" id="KW-0378">Hydrolase</keyword>
<accession>A0ABN0YCP8</accession>
<keyword evidence="2" id="KW-1185">Reference proteome</keyword>
<dbReference type="GO" id="GO:0006508">
    <property type="term" value="P:proteolysis"/>
    <property type="evidence" value="ECO:0007669"/>
    <property type="project" value="UniProtKB-KW"/>
</dbReference>
<dbReference type="Gene3D" id="1.10.8.930">
    <property type="entry name" value="Protein of unknown function DUF1465"/>
    <property type="match status" value="1"/>
</dbReference>
<name>A0ABN0YCP8_9CAUL</name>
<dbReference type="EMBL" id="BAAAEJ010000007">
    <property type="protein sequence ID" value="GAA0391154.1"/>
    <property type="molecule type" value="Genomic_DNA"/>
</dbReference>
<dbReference type="GO" id="GO:0008233">
    <property type="term" value="F:peptidase activity"/>
    <property type="evidence" value="ECO:0007669"/>
    <property type="project" value="UniProtKB-KW"/>
</dbReference>
<reference evidence="1 2" key="1">
    <citation type="journal article" date="2019" name="Int. J. Syst. Evol. Microbiol.">
        <title>The Global Catalogue of Microorganisms (GCM) 10K type strain sequencing project: providing services to taxonomists for standard genome sequencing and annotation.</title>
        <authorList>
            <consortium name="The Broad Institute Genomics Platform"/>
            <consortium name="The Broad Institute Genome Sequencing Center for Infectious Disease"/>
            <person name="Wu L."/>
            <person name="Ma J."/>
        </authorList>
    </citation>
    <scope>NUCLEOTIDE SEQUENCE [LARGE SCALE GENOMIC DNA]</scope>
    <source>
        <strain evidence="1 2">JCM 13476</strain>
    </source>
</reference>
<gene>
    <name evidence="1" type="primary">rcdA</name>
    <name evidence="1" type="ORF">GCM10009093_17240</name>
</gene>
<protein>
    <submittedName>
        <fullName evidence="1">Protease adaptor protein RcdA</fullName>
    </submittedName>
</protein>
<keyword evidence="1" id="KW-0645">Protease</keyword>